<feature type="domain" description="Amine oxidase" evidence="7">
    <location>
        <begin position="18"/>
        <end position="409"/>
    </location>
</feature>
<evidence type="ECO:0000256" key="2">
    <source>
        <dbReference type="ARBA" id="ARBA00005833"/>
    </source>
</evidence>
<dbReference type="InterPro" id="IPR036188">
    <property type="entry name" value="FAD/NAD-bd_sf"/>
</dbReference>
<evidence type="ECO:0000259" key="7">
    <source>
        <dbReference type="Pfam" id="PF01593"/>
    </source>
</evidence>
<dbReference type="SUPFAM" id="SSF51905">
    <property type="entry name" value="FAD/NAD(P)-binding domain"/>
    <property type="match status" value="1"/>
</dbReference>
<evidence type="ECO:0000313" key="8">
    <source>
        <dbReference type="EMBL" id="TYO62207.1"/>
    </source>
</evidence>
<reference evidence="8 9" key="1">
    <citation type="submission" date="2019-08" db="EMBL/GenBank/DDBJ databases">
        <title>Bradyrhizobium hipponensis sp. nov., a rhizobium isolated from a Lupinus angustifolius root nodule in Tunisia.</title>
        <authorList>
            <person name="Off K."/>
            <person name="Rejili M."/>
            <person name="Mars M."/>
            <person name="Brachmann A."/>
            <person name="Marin M."/>
        </authorList>
    </citation>
    <scope>NUCLEOTIDE SEQUENCE [LARGE SCALE GENOMIC DNA]</scope>
    <source>
        <strain evidence="9">aSej3</strain>
    </source>
</reference>
<evidence type="ECO:0000256" key="6">
    <source>
        <dbReference type="ARBA" id="ARBA00047321"/>
    </source>
</evidence>
<evidence type="ECO:0000256" key="1">
    <source>
        <dbReference type="ARBA" id="ARBA00004814"/>
    </source>
</evidence>
<sequence>MSSLPSSVDVAIIGAGAAGLGAAHALRGSGLSVIVLEARNRIGGRAWTVQASPEVTFDVGCGWLHSADKNSFVPIARQLGFEINTDLPPWSDRAFGDAFPEVARRDFVRAIDEFYERASEAAEKDEDAPAARYLEPGNRWNPMIDAVSTYVNGCELDQVSILDMEAYEDTYFNWRVRAGYGTLIAAYGAPCPIALNCNVAVVDHSGQRIRLETSLGTLDAAKVIVTAPSSLIADEAIRFSPALPAKVDAAAGLPLGVDDKVTLALEDADAFPKEGNLRGATMRTAMGTYHIRPFGQPCIEGFFGGSFARELEDAGDGAIAAQSIDEIAGFLGNDIRRKLKPLYESRWAHDPFARGAYSHALPGHAGDRALLAAPVDGRLFFAGEATSPNFFTTAHGARDSGERAAKEVLAALSRI</sequence>
<comment type="caution">
    <text evidence="8">The sequence shown here is derived from an EMBL/GenBank/DDBJ whole genome shotgun (WGS) entry which is preliminary data.</text>
</comment>
<comment type="catalytic activity">
    <reaction evidence="6">
        <text>L-tryptophan + O2 = indole-3-acetamide + CO2 + H2O</text>
        <dbReference type="Rhea" id="RHEA:16165"/>
        <dbReference type="ChEBI" id="CHEBI:15377"/>
        <dbReference type="ChEBI" id="CHEBI:15379"/>
        <dbReference type="ChEBI" id="CHEBI:16031"/>
        <dbReference type="ChEBI" id="CHEBI:16526"/>
        <dbReference type="ChEBI" id="CHEBI:57912"/>
        <dbReference type="EC" id="1.13.12.3"/>
    </reaction>
</comment>
<dbReference type="GO" id="GO:0050361">
    <property type="term" value="F:tryptophan 2-monooxygenase activity"/>
    <property type="evidence" value="ECO:0007669"/>
    <property type="project" value="UniProtKB-EC"/>
</dbReference>
<dbReference type="EC" id="1.13.12.3" evidence="3"/>
<dbReference type="RefSeq" id="WP_148743936.1">
    <property type="nucleotide sequence ID" value="NZ_VSTH01000142.1"/>
</dbReference>
<dbReference type="AlphaFoldDB" id="A0A5S4YFF5"/>
<dbReference type="InterPro" id="IPR002937">
    <property type="entry name" value="Amino_oxidase"/>
</dbReference>
<accession>A0A5S4YFF5</accession>
<evidence type="ECO:0000313" key="9">
    <source>
        <dbReference type="Proteomes" id="UP000324797"/>
    </source>
</evidence>
<keyword evidence="9" id="KW-1185">Reference proteome</keyword>
<dbReference type="GO" id="GO:0009851">
    <property type="term" value="P:auxin biosynthetic process"/>
    <property type="evidence" value="ECO:0007669"/>
    <property type="project" value="UniProtKB-KW"/>
</dbReference>
<organism evidence="8 9">
    <name type="scientific">Bradyrhizobium hipponense</name>
    <dbReference type="NCBI Taxonomy" id="2605638"/>
    <lineage>
        <taxon>Bacteria</taxon>
        <taxon>Pseudomonadati</taxon>
        <taxon>Pseudomonadota</taxon>
        <taxon>Alphaproteobacteria</taxon>
        <taxon>Hyphomicrobiales</taxon>
        <taxon>Nitrobacteraceae</taxon>
        <taxon>Bradyrhizobium</taxon>
    </lineage>
</organism>
<protein>
    <recommendedName>
        <fullName evidence="4">Tryptophan 2-monooxygenase</fullName>
        <ecNumber evidence="3">1.13.12.3</ecNumber>
    </recommendedName>
</protein>
<name>A0A5S4YFF5_9BRAD</name>
<keyword evidence="5" id="KW-0073">Auxin biosynthesis</keyword>
<dbReference type="PANTHER" id="PTHR10742">
    <property type="entry name" value="FLAVIN MONOAMINE OXIDASE"/>
    <property type="match status" value="1"/>
</dbReference>
<comment type="similarity">
    <text evidence="2">Belongs to the tryptophan 2-monooxygenase family.</text>
</comment>
<comment type="pathway">
    <text evidence="1">Plant hormone metabolism; auxin biosynthesis.</text>
</comment>
<evidence type="ECO:0000256" key="5">
    <source>
        <dbReference type="ARBA" id="ARBA00023070"/>
    </source>
</evidence>
<dbReference type="Pfam" id="PF01593">
    <property type="entry name" value="Amino_oxidase"/>
    <property type="match status" value="1"/>
</dbReference>
<dbReference type="Proteomes" id="UP000324797">
    <property type="component" value="Unassembled WGS sequence"/>
</dbReference>
<dbReference type="PRINTS" id="PR00420">
    <property type="entry name" value="RNGMNOXGNASE"/>
</dbReference>
<evidence type="ECO:0000256" key="3">
    <source>
        <dbReference type="ARBA" id="ARBA00012535"/>
    </source>
</evidence>
<dbReference type="PANTHER" id="PTHR10742:SF410">
    <property type="entry name" value="LYSINE-SPECIFIC HISTONE DEMETHYLASE 2"/>
    <property type="match status" value="1"/>
</dbReference>
<dbReference type="Gene3D" id="3.50.50.60">
    <property type="entry name" value="FAD/NAD(P)-binding domain"/>
    <property type="match status" value="1"/>
</dbReference>
<dbReference type="InterPro" id="IPR050281">
    <property type="entry name" value="Flavin_monoamine_oxidase"/>
</dbReference>
<dbReference type="EMBL" id="VSTH01000142">
    <property type="protein sequence ID" value="TYO62207.1"/>
    <property type="molecule type" value="Genomic_DNA"/>
</dbReference>
<gene>
    <name evidence="8" type="ORF">FXV83_34090</name>
</gene>
<proteinExistence type="inferred from homology"/>
<evidence type="ECO:0000256" key="4">
    <source>
        <dbReference type="ARBA" id="ARBA00017871"/>
    </source>
</evidence>
<dbReference type="SUPFAM" id="SSF54373">
    <property type="entry name" value="FAD-linked reductases, C-terminal domain"/>
    <property type="match status" value="1"/>
</dbReference>